<dbReference type="EMBL" id="BMYF01000018">
    <property type="protein sequence ID" value="GHB45724.1"/>
    <property type="molecule type" value="Genomic_DNA"/>
</dbReference>
<reference evidence="1" key="1">
    <citation type="journal article" date="2014" name="Int. J. Syst. Evol. Microbiol.">
        <title>Complete genome sequence of Corynebacterium casei LMG S-19264T (=DSM 44701T), isolated from a smear-ripened cheese.</title>
        <authorList>
            <consortium name="US DOE Joint Genome Institute (JGI-PGF)"/>
            <person name="Walter F."/>
            <person name="Albersmeier A."/>
            <person name="Kalinowski J."/>
            <person name="Ruckert C."/>
        </authorList>
    </citation>
    <scope>NUCLEOTIDE SEQUENCE</scope>
    <source>
        <strain evidence="1">KCTC 23224</strain>
    </source>
</reference>
<dbReference type="InterPro" id="IPR023375">
    <property type="entry name" value="ADC_dom_sf"/>
</dbReference>
<reference evidence="1" key="2">
    <citation type="submission" date="2020-09" db="EMBL/GenBank/DDBJ databases">
        <authorList>
            <person name="Sun Q."/>
            <person name="Kim S."/>
        </authorList>
    </citation>
    <scope>NUCLEOTIDE SEQUENCE</scope>
    <source>
        <strain evidence="1">KCTC 23224</strain>
    </source>
</reference>
<evidence type="ECO:0000313" key="2">
    <source>
        <dbReference type="Proteomes" id="UP000642809"/>
    </source>
</evidence>
<dbReference type="PANTHER" id="PTHR40518:SF1">
    <property type="entry name" value="ACETOACETATE DECARBOXYLASE"/>
    <property type="match status" value="1"/>
</dbReference>
<protein>
    <recommendedName>
        <fullName evidence="3">Acetoacetate decarboxylase (ADC)</fullName>
    </recommendedName>
</protein>
<accession>A0A8J3CZX8</accession>
<proteinExistence type="predicted"/>
<dbReference type="PANTHER" id="PTHR40518">
    <property type="entry name" value="ACETOACETATE DECARBOXYLASE"/>
    <property type="match status" value="1"/>
</dbReference>
<evidence type="ECO:0008006" key="3">
    <source>
        <dbReference type="Google" id="ProtNLM"/>
    </source>
</evidence>
<dbReference type="Proteomes" id="UP000642809">
    <property type="component" value="Unassembled WGS sequence"/>
</dbReference>
<name>A0A8J3CZX8_9BACT</name>
<comment type="caution">
    <text evidence="1">The sequence shown here is derived from an EMBL/GenBank/DDBJ whole genome shotgun (WGS) entry which is preliminary data.</text>
</comment>
<dbReference type="AlphaFoldDB" id="A0A8J3CZX8"/>
<dbReference type="Gene3D" id="2.40.400.10">
    <property type="entry name" value="Acetoacetate decarboxylase-like"/>
    <property type="match status" value="1"/>
</dbReference>
<organism evidence="1 2">
    <name type="scientific">Mongoliitalea lutea</name>
    <dbReference type="NCBI Taxonomy" id="849756"/>
    <lineage>
        <taxon>Bacteria</taxon>
        <taxon>Pseudomonadati</taxon>
        <taxon>Bacteroidota</taxon>
        <taxon>Cytophagia</taxon>
        <taxon>Cytophagales</taxon>
        <taxon>Cyclobacteriaceae</taxon>
        <taxon>Mongoliitalea</taxon>
    </lineage>
</organism>
<sequence length="240" mass="27456">MWFDSFFQNDNNVYFGREEITNVYMNPIAKPSPHFAAPWKLKGEGFILVYRFTKNFVYESGFLREDQLGNFKGGFGYVMLVNYEESPVGPYRELLFIPGKFGPENKQCITKIYVDSDSSTENGKYNWGIPKETVPFIWNNEGAVTTIGVGSEESPIWFSKIKTGSFPLPVSTKILPINLLQRLNEQKYLTKPEGKGWGKFAKLEKIHVDPLGFPDISQQKPLMCVHVSPFWMSFPIPTLV</sequence>
<evidence type="ECO:0000313" key="1">
    <source>
        <dbReference type="EMBL" id="GHB45724.1"/>
    </source>
</evidence>
<keyword evidence="2" id="KW-1185">Reference proteome</keyword>
<gene>
    <name evidence="1" type="ORF">GCM10008106_28460</name>
</gene>
<dbReference type="RefSeq" id="WP_229800655.1">
    <property type="nucleotide sequence ID" value="NZ_BMYF01000018.1"/>
</dbReference>
<dbReference type="SUPFAM" id="SSF160104">
    <property type="entry name" value="Acetoacetate decarboxylase-like"/>
    <property type="match status" value="1"/>
</dbReference>